<name>A0A0C2WSQ3_AMAMK</name>
<feature type="signal peptide" evidence="1">
    <location>
        <begin position="1"/>
        <end position="23"/>
    </location>
</feature>
<dbReference type="EMBL" id="KN818310">
    <property type="protein sequence ID" value="KIL59781.1"/>
    <property type="molecule type" value="Genomic_DNA"/>
</dbReference>
<keyword evidence="3" id="KW-1185">Reference proteome</keyword>
<sequence length="63" mass="7473">IQTGRQLRRLFVTLLLFCSPATPHHIWLEFKDQICDDLRHRLEQLGQPPDEISDDDIHDYGLF</sequence>
<organism evidence="2 3">
    <name type="scientific">Amanita muscaria (strain Koide BX008)</name>
    <dbReference type="NCBI Taxonomy" id="946122"/>
    <lineage>
        <taxon>Eukaryota</taxon>
        <taxon>Fungi</taxon>
        <taxon>Dikarya</taxon>
        <taxon>Basidiomycota</taxon>
        <taxon>Agaricomycotina</taxon>
        <taxon>Agaricomycetes</taxon>
        <taxon>Agaricomycetidae</taxon>
        <taxon>Agaricales</taxon>
        <taxon>Pluteineae</taxon>
        <taxon>Amanitaceae</taxon>
        <taxon>Amanita</taxon>
    </lineage>
</organism>
<protein>
    <submittedName>
        <fullName evidence="2">Uncharacterized protein</fullName>
    </submittedName>
</protein>
<dbReference type="AlphaFoldDB" id="A0A0C2WSQ3"/>
<feature type="non-terminal residue" evidence="2">
    <location>
        <position position="1"/>
    </location>
</feature>
<evidence type="ECO:0000313" key="3">
    <source>
        <dbReference type="Proteomes" id="UP000054549"/>
    </source>
</evidence>
<accession>A0A0C2WSQ3</accession>
<dbReference type="STRING" id="946122.A0A0C2WSQ3"/>
<keyword evidence="1" id="KW-0732">Signal</keyword>
<evidence type="ECO:0000313" key="2">
    <source>
        <dbReference type="EMBL" id="KIL59781.1"/>
    </source>
</evidence>
<evidence type="ECO:0000256" key="1">
    <source>
        <dbReference type="SAM" id="SignalP"/>
    </source>
</evidence>
<dbReference type="Proteomes" id="UP000054549">
    <property type="component" value="Unassembled WGS sequence"/>
</dbReference>
<dbReference type="HOGENOM" id="CLU_196976_0_0_1"/>
<dbReference type="OrthoDB" id="1728974at2759"/>
<feature type="chain" id="PRO_5002158421" evidence="1">
    <location>
        <begin position="24"/>
        <end position="63"/>
    </location>
</feature>
<proteinExistence type="predicted"/>
<reference evidence="2 3" key="1">
    <citation type="submission" date="2014-04" db="EMBL/GenBank/DDBJ databases">
        <title>Evolutionary Origins and Diversification of the Mycorrhizal Mutualists.</title>
        <authorList>
            <consortium name="DOE Joint Genome Institute"/>
            <consortium name="Mycorrhizal Genomics Consortium"/>
            <person name="Kohler A."/>
            <person name="Kuo A."/>
            <person name="Nagy L.G."/>
            <person name="Floudas D."/>
            <person name="Copeland A."/>
            <person name="Barry K.W."/>
            <person name="Cichocki N."/>
            <person name="Veneault-Fourrey C."/>
            <person name="LaButti K."/>
            <person name="Lindquist E.A."/>
            <person name="Lipzen A."/>
            <person name="Lundell T."/>
            <person name="Morin E."/>
            <person name="Murat C."/>
            <person name="Riley R."/>
            <person name="Ohm R."/>
            <person name="Sun H."/>
            <person name="Tunlid A."/>
            <person name="Henrissat B."/>
            <person name="Grigoriev I.V."/>
            <person name="Hibbett D.S."/>
            <person name="Martin F."/>
        </authorList>
    </citation>
    <scope>NUCLEOTIDE SEQUENCE [LARGE SCALE GENOMIC DNA]</scope>
    <source>
        <strain evidence="2 3">Koide BX008</strain>
    </source>
</reference>
<dbReference type="InParanoid" id="A0A0C2WSQ3"/>
<feature type="non-terminal residue" evidence="2">
    <location>
        <position position="63"/>
    </location>
</feature>
<gene>
    <name evidence="2" type="ORF">M378DRAFT_62759</name>
</gene>